<dbReference type="SUPFAM" id="SSF55874">
    <property type="entry name" value="ATPase domain of HSP90 chaperone/DNA topoisomerase II/histidine kinase"/>
    <property type="match status" value="1"/>
</dbReference>
<organism evidence="3 4">
    <name type="scientific">Actinomadura graeca</name>
    <dbReference type="NCBI Taxonomy" id="2750812"/>
    <lineage>
        <taxon>Bacteria</taxon>
        <taxon>Bacillati</taxon>
        <taxon>Actinomycetota</taxon>
        <taxon>Actinomycetes</taxon>
        <taxon>Streptosporangiales</taxon>
        <taxon>Thermomonosporaceae</taxon>
        <taxon>Actinomadura</taxon>
    </lineage>
</organism>
<evidence type="ECO:0000313" key="4">
    <source>
        <dbReference type="Proteomes" id="UP001049518"/>
    </source>
</evidence>
<evidence type="ECO:0000259" key="2">
    <source>
        <dbReference type="Pfam" id="PF13581"/>
    </source>
</evidence>
<dbReference type="Proteomes" id="UP001049518">
    <property type="component" value="Chromosome"/>
</dbReference>
<keyword evidence="1" id="KW-0723">Serine/threonine-protein kinase</keyword>
<name>A0ABX8QNV4_9ACTN</name>
<gene>
    <name evidence="3" type="ORF">AGRA3207_000967</name>
</gene>
<keyword evidence="1" id="KW-0418">Kinase</keyword>
<dbReference type="RefSeq" id="WP_231333345.1">
    <property type="nucleotide sequence ID" value="NZ_CP059572.1"/>
</dbReference>
<dbReference type="EMBL" id="CP059572">
    <property type="protein sequence ID" value="QXJ20283.1"/>
    <property type="molecule type" value="Genomic_DNA"/>
</dbReference>
<reference evidence="3" key="1">
    <citation type="submission" date="2020-07" db="EMBL/GenBank/DDBJ databases">
        <authorList>
            <person name="Tarantini F.S."/>
            <person name="Hong K.W."/>
            <person name="Chan K.G."/>
        </authorList>
    </citation>
    <scope>NUCLEOTIDE SEQUENCE</scope>
    <source>
        <strain evidence="3">32-07</strain>
    </source>
</reference>
<dbReference type="InterPro" id="IPR036890">
    <property type="entry name" value="HATPase_C_sf"/>
</dbReference>
<evidence type="ECO:0000256" key="1">
    <source>
        <dbReference type="ARBA" id="ARBA00022527"/>
    </source>
</evidence>
<keyword evidence="1" id="KW-0808">Transferase</keyword>
<accession>A0ABX8QNV4</accession>
<feature type="domain" description="Histidine kinase/HSP90-like ATPase" evidence="2">
    <location>
        <begin position="20"/>
        <end position="130"/>
    </location>
</feature>
<evidence type="ECO:0000313" key="3">
    <source>
        <dbReference type="EMBL" id="QXJ20283.1"/>
    </source>
</evidence>
<sequence>MASRVFAPPIAEPSIEIGLASAPNAVGLVRKLVCEWYRHWQSPATVIEAAELVTSELATNAIKADGREFRVRLRWDGTCGYVEVWDADPNPPVQQVVDETDLGGRGLLLVSQYAARWGFYSSDGGKVVWAELRVAGA</sequence>
<dbReference type="CDD" id="cd16936">
    <property type="entry name" value="HATPase_RsbW-like"/>
    <property type="match status" value="1"/>
</dbReference>
<keyword evidence="3" id="KW-0547">Nucleotide-binding</keyword>
<dbReference type="PANTHER" id="PTHR35526:SF3">
    <property type="entry name" value="ANTI-SIGMA-F FACTOR RSBW"/>
    <property type="match status" value="1"/>
</dbReference>
<keyword evidence="4" id="KW-1185">Reference proteome</keyword>
<keyword evidence="3" id="KW-0067">ATP-binding</keyword>
<dbReference type="InterPro" id="IPR050267">
    <property type="entry name" value="Anti-sigma-factor_SerPK"/>
</dbReference>
<dbReference type="Pfam" id="PF13581">
    <property type="entry name" value="HATPase_c_2"/>
    <property type="match status" value="1"/>
</dbReference>
<dbReference type="PANTHER" id="PTHR35526">
    <property type="entry name" value="ANTI-SIGMA-F FACTOR RSBW-RELATED"/>
    <property type="match status" value="1"/>
</dbReference>
<dbReference type="InterPro" id="IPR003594">
    <property type="entry name" value="HATPase_dom"/>
</dbReference>
<dbReference type="Gene3D" id="3.30.565.10">
    <property type="entry name" value="Histidine kinase-like ATPase, C-terminal domain"/>
    <property type="match status" value="1"/>
</dbReference>
<protein>
    <submittedName>
        <fullName evidence="3">ATP-binding protein</fullName>
    </submittedName>
</protein>
<dbReference type="GO" id="GO:0005524">
    <property type="term" value="F:ATP binding"/>
    <property type="evidence" value="ECO:0007669"/>
    <property type="project" value="UniProtKB-KW"/>
</dbReference>
<proteinExistence type="predicted"/>